<keyword evidence="3" id="KW-1185">Reference proteome</keyword>
<organism evidence="2 3">
    <name type="scientific">Arthrobacter pigmenti</name>
    <dbReference type="NCBI Taxonomy" id="271432"/>
    <lineage>
        <taxon>Bacteria</taxon>
        <taxon>Bacillati</taxon>
        <taxon>Actinomycetota</taxon>
        <taxon>Actinomycetes</taxon>
        <taxon>Micrococcales</taxon>
        <taxon>Micrococcaceae</taxon>
        <taxon>Arthrobacter</taxon>
    </lineage>
</organism>
<dbReference type="AlphaFoldDB" id="A0A846RW55"/>
<dbReference type="GO" id="GO:0003677">
    <property type="term" value="F:DNA binding"/>
    <property type="evidence" value="ECO:0007669"/>
    <property type="project" value="InterPro"/>
</dbReference>
<name>A0A846RW55_9MICC</name>
<dbReference type="Pfam" id="PF17765">
    <property type="entry name" value="MLTR_LBD"/>
    <property type="match status" value="1"/>
</dbReference>
<proteinExistence type="predicted"/>
<evidence type="ECO:0000259" key="1">
    <source>
        <dbReference type="PROSITE" id="PS50943"/>
    </source>
</evidence>
<dbReference type="EMBL" id="JAATJL010000001">
    <property type="protein sequence ID" value="NJC23825.1"/>
    <property type="molecule type" value="Genomic_DNA"/>
</dbReference>
<dbReference type="CDD" id="cd00093">
    <property type="entry name" value="HTH_XRE"/>
    <property type="match status" value="1"/>
</dbReference>
<protein>
    <submittedName>
        <fullName evidence="2">Transcriptional regulator with XRE-family HTH domain</fullName>
    </submittedName>
</protein>
<dbReference type="RefSeq" id="WP_342450388.1">
    <property type="nucleotide sequence ID" value="NZ_JAATJL010000001.1"/>
</dbReference>
<evidence type="ECO:0000313" key="3">
    <source>
        <dbReference type="Proteomes" id="UP000547458"/>
    </source>
</evidence>
<dbReference type="PANTHER" id="PTHR35010">
    <property type="entry name" value="BLL4672 PROTEIN-RELATED"/>
    <property type="match status" value="1"/>
</dbReference>
<gene>
    <name evidence="2" type="ORF">BJ994_002901</name>
</gene>
<accession>A0A846RW55</accession>
<sequence>MSNVGELGEFLRVRRAALQPDDVGLRSFGLRRVPGLRREEIALLAGVSSTYYARLEQGLSTNASDSVIEALGRALNLNDDERVHLKNLACPVKRTRRAPRKPDSVRPGIARLIRSMSTTPAVVLGRRSEVLAWNLWGTGWWPVISISMRRTTRQRGRI</sequence>
<dbReference type="InterPro" id="IPR041413">
    <property type="entry name" value="MLTR_LBD"/>
</dbReference>
<dbReference type="Pfam" id="PF13560">
    <property type="entry name" value="HTH_31"/>
    <property type="match status" value="1"/>
</dbReference>
<reference evidence="2 3" key="1">
    <citation type="submission" date="2020-03" db="EMBL/GenBank/DDBJ databases">
        <title>Sequencing the genomes of 1000 actinobacteria strains.</title>
        <authorList>
            <person name="Klenk H.-P."/>
        </authorList>
    </citation>
    <scope>NUCLEOTIDE SEQUENCE [LARGE SCALE GENOMIC DNA]</scope>
    <source>
        <strain evidence="2 3">DSM 16403</strain>
    </source>
</reference>
<dbReference type="PANTHER" id="PTHR35010:SF2">
    <property type="entry name" value="BLL4672 PROTEIN"/>
    <property type="match status" value="1"/>
</dbReference>
<dbReference type="SUPFAM" id="SSF47413">
    <property type="entry name" value="lambda repressor-like DNA-binding domains"/>
    <property type="match status" value="1"/>
</dbReference>
<dbReference type="SMART" id="SM00530">
    <property type="entry name" value="HTH_XRE"/>
    <property type="match status" value="1"/>
</dbReference>
<dbReference type="InterPro" id="IPR010982">
    <property type="entry name" value="Lambda_DNA-bd_dom_sf"/>
</dbReference>
<evidence type="ECO:0000313" key="2">
    <source>
        <dbReference type="EMBL" id="NJC23825.1"/>
    </source>
</evidence>
<dbReference type="Gene3D" id="1.10.260.40">
    <property type="entry name" value="lambda repressor-like DNA-binding domains"/>
    <property type="match status" value="1"/>
</dbReference>
<dbReference type="Proteomes" id="UP000547458">
    <property type="component" value="Unassembled WGS sequence"/>
</dbReference>
<comment type="caution">
    <text evidence="2">The sequence shown here is derived from an EMBL/GenBank/DDBJ whole genome shotgun (WGS) entry which is preliminary data.</text>
</comment>
<dbReference type="PROSITE" id="PS50943">
    <property type="entry name" value="HTH_CROC1"/>
    <property type="match status" value="1"/>
</dbReference>
<dbReference type="InterPro" id="IPR001387">
    <property type="entry name" value="Cro/C1-type_HTH"/>
</dbReference>
<feature type="domain" description="HTH cro/C1-type" evidence="1">
    <location>
        <begin position="30"/>
        <end position="82"/>
    </location>
</feature>